<evidence type="ECO:0000313" key="4">
    <source>
        <dbReference type="Proteomes" id="UP001257277"/>
    </source>
</evidence>
<dbReference type="Proteomes" id="UP001257277">
    <property type="component" value="Unassembled WGS sequence"/>
</dbReference>
<gene>
    <name evidence="3" type="ORF">RQM59_03970</name>
</gene>
<dbReference type="Gene3D" id="2.40.160.20">
    <property type="match status" value="1"/>
</dbReference>
<protein>
    <submittedName>
        <fullName evidence="3">Porin family protein</fullName>
    </submittedName>
</protein>
<dbReference type="Pfam" id="PF13568">
    <property type="entry name" value="OMP_b-brl_2"/>
    <property type="match status" value="1"/>
</dbReference>
<feature type="signal peptide" evidence="1">
    <location>
        <begin position="1"/>
        <end position="20"/>
    </location>
</feature>
<sequence>MMKKLLFAVLLVAGISSVNAQEVKFGVKTGLNVATIRGNALDVDPRIGLHIGGVAELKLTPKFSIQPELLFSQLGTENSNNKLRTDYISLPIMAKYYLVKGFSIEAGPQFSFLVKDELEFVVNNNNSGSFNPNVSNFDFGLNVGMGYQFEKGFFFQTRYSLGITTIEENPDVRNGVFQLSLGYQF</sequence>
<keyword evidence="1" id="KW-0732">Signal</keyword>
<organism evidence="3 4">
    <name type="scientific">Asprobacillus argus</name>
    <dbReference type="NCBI Taxonomy" id="3076534"/>
    <lineage>
        <taxon>Bacteria</taxon>
        <taxon>Pseudomonadati</taxon>
        <taxon>Bacteroidota</taxon>
        <taxon>Flavobacteriia</taxon>
        <taxon>Flavobacteriales</taxon>
        <taxon>Flavobacteriaceae</taxon>
        <taxon>Asprobacillus</taxon>
    </lineage>
</organism>
<dbReference type="InterPro" id="IPR011250">
    <property type="entry name" value="OMP/PagP_B-barrel"/>
</dbReference>
<name>A0ABU3LDM4_9FLAO</name>
<keyword evidence="4" id="KW-1185">Reference proteome</keyword>
<dbReference type="SUPFAM" id="SSF56925">
    <property type="entry name" value="OMPA-like"/>
    <property type="match status" value="1"/>
</dbReference>
<feature type="domain" description="Outer membrane protein beta-barrel" evidence="2">
    <location>
        <begin position="19"/>
        <end position="166"/>
    </location>
</feature>
<feature type="chain" id="PRO_5046118201" evidence="1">
    <location>
        <begin position="21"/>
        <end position="185"/>
    </location>
</feature>
<dbReference type="InterPro" id="IPR025665">
    <property type="entry name" value="Beta-barrel_OMP_2"/>
</dbReference>
<accession>A0ABU3LDM4</accession>
<reference evidence="3 4" key="1">
    <citation type="submission" date="2023-09" db="EMBL/GenBank/DDBJ databases">
        <title>Novel taxa isolated from Blanes Bay.</title>
        <authorList>
            <person name="Rey-Velasco X."/>
            <person name="Lucena T."/>
        </authorList>
    </citation>
    <scope>NUCLEOTIDE SEQUENCE [LARGE SCALE GENOMIC DNA]</scope>
    <source>
        <strain evidence="3 4">S356</strain>
    </source>
</reference>
<evidence type="ECO:0000259" key="2">
    <source>
        <dbReference type="Pfam" id="PF13568"/>
    </source>
</evidence>
<evidence type="ECO:0000313" key="3">
    <source>
        <dbReference type="EMBL" id="MDT7831523.1"/>
    </source>
</evidence>
<dbReference type="RefSeq" id="WP_349240767.1">
    <property type="nucleotide sequence ID" value="NZ_JAVTTO010000001.1"/>
</dbReference>
<dbReference type="EMBL" id="JAVTTO010000001">
    <property type="protein sequence ID" value="MDT7831523.1"/>
    <property type="molecule type" value="Genomic_DNA"/>
</dbReference>
<comment type="caution">
    <text evidence="3">The sequence shown here is derived from an EMBL/GenBank/DDBJ whole genome shotgun (WGS) entry which is preliminary data.</text>
</comment>
<proteinExistence type="predicted"/>
<evidence type="ECO:0000256" key="1">
    <source>
        <dbReference type="SAM" id="SignalP"/>
    </source>
</evidence>